<feature type="domain" description="AAA+ ATPase" evidence="1">
    <location>
        <begin position="344"/>
        <end position="678"/>
    </location>
</feature>
<dbReference type="Proteomes" id="UP000007519">
    <property type="component" value="Chromosome"/>
</dbReference>
<dbReference type="SUPFAM" id="SSF52540">
    <property type="entry name" value="P-loop containing nucleoside triphosphate hydrolases"/>
    <property type="match status" value="1"/>
</dbReference>
<dbReference type="Pfam" id="PF13476">
    <property type="entry name" value="AAA_23"/>
    <property type="match status" value="1"/>
</dbReference>
<dbReference type="InterPro" id="IPR038729">
    <property type="entry name" value="Rad50/SbcC_AAA"/>
</dbReference>
<keyword evidence="3" id="KW-1185">Reference proteome</keyword>
<proteinExistence type="predicted"/>
<dbReference type="STRING" id="984262.SGRA_4131"/>
<dbReference type="RefSeq" id="WP_015694424.1">
    <property type="nucleotide sequence ID" value="NC_016940.1"/>
</dbReference>
<evidence type="ECO:0000313" key="3">
    <source>
        <dbReference type="Proteomes" id="UP000007519"/>
    </source>
</evidence>
<protein>
    <submittedName>
        <fullName evidence="2">ATPase</fullName>
    </submittedName>
</protein>
<dbReference type="HOGENOM" id="CLU_370424_0_0_10"/>
<dbReference type="PANTHER" id="PTHR43581">
    <property type="entry name" value="ATP/GTP PHOSPHATASE"/>
    <property type="match status" value="1"/>
</dbReference>
<dbReference type="SMART" id="SM00382">
    <property type="entry name" value="AAA"/>
    <property type="match status" value="1"/>
</dbReference>
<dbReference type="InterPro" id="IPR051396">
    <property type="entry name" value="Bact_Antivir_Def_Nuclease"/>
</dbReference>
<evidence type="ECO:0000259" key="1">
    <source>
        <dbReference type="SMART" id="SM00382"/>
    </source>
</evidence>
<dbReference type="PANTHER" id="PTHR43581:SF2">
    <property type="entry name" value="EXCINUCLEASE ATPASE SUBUNIT"/>
    <property type="match status" value="1"/>
</dbReference>
<dbReference type="Pfam" id="PF13304">
    <property type="entry name" value="AAA_21"/>
    <property type="match status" value="1"/>
</dbReference>
<dbReference type="OrthoDB" id="9805802at2"/>
<dbReference type="InterPro" id="IPR003959">
    <property type="entry name" value="ATPase_AAA_core"/>
</dbReference>
<organism evidence="2 3">
    <name type="scientific">Saprospira grandis (strain Lewin)</name>
    <dbReference type="NCBI Taxonomy" id="984262"/>
    <lineage>
        <taxon>Bacteria</taxon>
        <taxon>Pseudomonadati</taxon>
        <taxon>Bacteroidota</taxon>
        <taxon>Saprospiria</taxon>
        <taxon>Saprospirales</taxon>
        <taxon>Saprospiraceae</taxon>
        <taxon>Saprospira</taxon>
    </lineage>
</organism>
<dbReference type="AlphaFoldDB" id="H6L8P0"/>
<dbReference type="GO" id="GO:0005524">
    <property type="term" value="F:ATP binding"/>
    <property type="evidence" value="ECO:0007669"/>
    <property type="project" value="InterPro"/>
</dbReference>
<sequence>MRFWSVKVGDELLDLFIEAEFIVYPQKLNELVSKEDFWILIGDYGEAMALAQITGDFIQEFEEAEYFDKLPKLNKYLSTPTRIKIFNPEELFRYKSRYTFEEVSDDSTIKKILELGRESVSISRSALSTLNFLRKEQPSLYFRLRARNTANMLKKGYFFLGDKDNCIISFWMGDDLLAKRPNIYLEITFMGDIKLILSASDNMNKAAFFKKLAVKLGGMQYNSKEGGKGGYWEKEYEVGNFSVWLQSFVDGDKETIDAFLLLEQHKKSPLGNLGFIPQEFFERQLAKVMPYRKSLRYNSFNELIPDSTPSSAPSLPPRKEQHFRLQRLVLENIGHFERLELDLSSRIICLLGHNGSGKSTVLRALALGLVGIDDNPALDLREKEIQRLLRIDTETGTYRLEHPYRGKITVDYELEQDYRNKVEFSKEAGMFFVGAHNSMQIERDSFGLAAGLSQYKHLLLGFPQLQAGSSKDDHEPKKVLAPNFNDVSSLIYNRDQNRYAALGEWIKDLEADSHKNNGHNEGAVLTFIFSLLSKILEQQVELLQVEHQENLIWLQLEGRKVPFHLLSQGFRNVFAWVGRLIRRLYESADYDAEFYEYPAIVLIDEIDTYLHPKWQRKILDALAEEFPRAQFIVSTHSPLVASYLEAHGETAKVYILDSPIGGQEAAKAPREINFTYGRDIADIFLEWMGVKQRDEEVTQEIDAIFALIEEENAESLAEARQRIEALKLPARDADMFKLNFALKLAEEELEN</sequence>
<dbReference type="InterPro" id="IPR003593">
    <property type="entry name" value="AAA+_ATPase"/>
</dbReference>
<reference evidence="2 3" key="1">
    <citation type="journal article" date="2012" name="Stand. Genomic Sci.">
        <title>Complete genome sequencing and analysis of Saprospira grandis str. Lewin, a predatory marine bacterium.</title>
        <authorList>
            <person name="Saw J.H."/>
            <person name="Yuryev A."/>
            <person name="Kanbe M."/>
            <person name="Hou S."/>
            <person name="Young A.G."/>
            <person name="Aizawa S."/>
            <person name="Alam M."/>
        </authorList>
    </citation>
    <scope>NUCLEOTIDE SEQUENCE [LARGE SCALE GENOMIC DNA]</scope>
    <source>
        <strain evidence="2 3">Lewin</strain>
    </source>
</reference>
<dbReference type="InterPro" id="IPR027417">
    <property type="entry name" value="P-loop_NTPase"/>
</dbReference>
<gene>
    <name evidence="2" type="ordered locus">SGRA_4131</name>
</gene>
<dbReference type="EMBL" id="CP002831">
    <property type="protein sequence ID" value="AFC26846.1"/>
    <property type="molecule type" value="Genomic_DNA"/>
</dbReference>
<evidence type="ECO:0000313" key="2">
    <source>
        <dbReference type="EMBL" id="AFC26846.1"/>
    </source>
</evidence>
<accession>H6L8P0</accession>
<dbReference type="GO" id="GO:0006302">
    <property type="term" value="P:double-strand break repair"/>
    <property type="evidence" value="ECO:0007669"/>
    <property type="project" value="InterPro"/>
</dbReference>
<dbReference type="GO" id="GO:0016887">
    <property type="term" value="F:ATP hydrolysis activity"/>
    <property type="evidence" value="ECO:0007669"/>
    <property type="project" value="InterPro"/>
</dbReference>
<name>H6L8P0_SAPGL</name>
<dbReference type="eggNOG" id="COG3950">
    <property type="taxonomic scope" value="Bacteria"/>
</dbReference>
<dbReference type="Gene3D" id="3.40.50.300">
    <property type="entry name" value="P-loop containing nucleotide triphosphate hydrolases"/>
    <property type="match status" value="1"/>
</dbReference>
<dbReference type="KEGG" id="sgn:SGRA_4131"/>